<reference evidence="2" key="1">
    <citation type="journal article" date="2023" name="Plant J.">
        <title>The genome of the king protea, Protea cynaroides.</title>
        <authorList>
            <person name="Chang J."/>
            <person name="Duong T.A."/>
            <person name="Schoeman C."/>
            <person name="Ma X."/>
            <person name="Roodt D."/>
            <person name="Barker N."/>
            <person name="Li Z."/>
            <person name="Van de Peer Y."/>
            <person name="Mizrachi E."/>
        </authorList>
    </citation>
    <scope>NUCLEOTIDE SEQUENCE</scope>
    <source>
        <tissue evidence="2">Young leaves</tissue>
    </source>
</reference>
<proteinExistence type="predicted"/>
<dbReference type="EMBL" id="JAMYWD010000011">
    <property type="protein sequence ID" value="KAJ4955961.1"/>
    <property type="molecule type" value="Genomic_DNA"/>
</dbReference>
<feature type="region of interest" description="Disordered" evidence="1">
    <location>
        <begin position="1"/>
        <end position="41"/>
    </location>
</feature>
<dbReference type="OrthoDB" id="1746033at2759"/>
<comment type="caution">
    <text evidence="2">The sequence shown here is derived from an EMBL/GenBank/DDBJ whole genome shotgun (WGS) entry which is preliminary data.</text>
</comment>
<name>A0A9Q0GZP7_9MAGN</name>
<accession>A0A9Q0GZP7</accession>
<organism evidence="2 3">
    <name type="scientific">Protea cynaroides</name>
    <dbReference type="NCBI Taxonomy" id="273540"/>
    <lineage>
        <taxon>Eukaryota</taxon>
        <taxon>Viridiplantae</taxon>
        <taxon>Streptophyta</taxon>
        <taxon>Embryophyta</taxon>
        <taxon>Tracheophyta</taxon>
        <taxon>Spermatophyta</taxon>
        <taxon>Magnoliopsida</taxon>
        <taxon>Proteales</taxon>
        <taxon>Proteaceae</taxon>
        <taxon>Protea</taxon>
    </lineage>
</organism>
<evidence type="ECO:0000313" key="2">
    <source>
        <dbReference type="EMBL" id="KAJ4955961.1"/>
    </source>
</evidence>
<dbReference type="AlphaFoldDB" id="A0A9Q0GZP7"/>
<evidence type="ECO:0000256" key="1">
    <source>
        <dbReference type="SAM" id="MobiDB-lite"/>
    </source>
</evidence>
<gene>
    <name evidence="2" type="ORF">NE237_012744</name>
</gene>
<protein>
    <submittedName>
        <fullName evidence="2">Uncharacterized protein</fullName>
    </submittedName>
</protein>
<sequence>MLSPILSYHGSQDHSTLFSGSGSQSGGNGSARSSDRSSLNQEPVRCDYCGKEQHTKEFCWRLHDRLAAGSSRGCARGCGSSTHQFETSESSLIGATPPVSVLLCSRTNLPCYNAS</sequence>
<dbReference type="Proteomes" id="UP001141806">
    <property type="component" value="Unassembled WGS sequence"/>
</dbReference>
<evidence type="ECO:0000313" key="3">
    <source>
        <dbReference type="Proteomes" id="UP001141806"/>
    </source>
</evidence>
<keyword evidence="3" id="KW-1185">Reference proteome</keyword>